<evidence type="ECO:0000256" key="14">
    <source>
        <dbReference type="SAM" id="SignalP"/>
    </source>
</evidence>
<dbReference type="GO" id="GO:0005524">
    <property type="term" value="F:ATP binding"/>
    <property type="evidence" value="ECO:0007669"/>
    <property type="project" value="UniProtKB-UniRule"/>
</dbReference>
<evidence type="ECO:0000313" key="17">
    <source>
        <dbReference type="Proteomes" id="UP000594261"/>
    </source>
</evidence>
<reference evidence="16" key="2">
    <citation type="submission" date="2021-01" db="UniProtKB">
        <authorList>
            <consortium name="EnsemblPlants"/>
        </authorList>
    </citation>
    <scope>IDENTIFICATION</scope>
</reference>
<evidence type="ECO:0000256" key="8">
    <source>
        <dbReference type="ARBA" id="ARBA00022840"/>
    </source>
</evidence>
<comment type="subcellular location">
    <subcellularLocation>
        <location evidence="1">Membrane</location>
        <topology evidence="1">Single-pass type I membrane protein</topology>
    </subcellularLocation>
</comment>
<dbReference type="InParanoid" id="A0A7N2MEQ0"/>
<feature type="chain" id="PRO_5029456332" description="Protein kinase domain-containing protein" evidence="14">
    <location>
        <begin position="24"/>
        <end position="825"/>
    </location>
</feature>
<dbReference type="GO" id="GO:0004674">
    <property type="term" value="F:protein serine/threonine kinase activity"/>
    <property type="evidence" value="ECO:0007669"/>
    <property type="project" value="UniProtKB-KW"/>
</dbReference>
<dbReference type="FunFam" id="3.30.200.20:FF:000039">
    <property type="entry name" value="receptor-like protein kinase FERONIA"/>
    <property type="match status" value="1"/>
</dbReference>
<dbReference type="FunFam" id="1.10.510.10:FF:000252">
    <property type="entry name" value="Receptor-like protein kinase FERONIA"/>
    <property type="match status" value="1"/>
</dbReference>
<dbReference type="PROSITE" id="PS00108">
    <property type="entry name" value="PROTEIN_KINASE_ST"/>
    <property type="match status" value="1"/>
</dbReference>
<dbReference type="SUPFAM" id="SSF56112">
    <property type="entry name" value="Protein kinase-like (PK-like)"/>
    <property type="match status" value="1"/>
</dbReference>
<dbReference type="PANTHER" id="PTHR45631:SF68">
    <property type="entry name" value="REPEAT FAMILY PROTEIN, PUTATIVE, EXPRESSED-RELATED"/>
    <property type="match status" value="1"/>
</dbReference>
<dbReference type="RefSeq" id="XP_030932007.1">
    <property type="nucleotide sequence ID" value="XM_031076147.1"/>
</dbReference>
<dbReference type="InterPro" id="IPR017441">
    <property type="entry name" value="Protein_kinase_ATP_BS"/>
</dbReference>
<organism evidence="16 17">
    <name type="scientific">Quercus lobata</name>
    <name type="common">Valley oak</name>
    <dbReference type="NCBI Taxonomy" id="97700"/>
    <lineage>
        <taxon>Eukaryota</taxon>
        <taxon>Viridiplantae</taxon>
        <taxon>Streptophyta</taxon>
        <taxon>Embryophyta</taxon>
        <taxon>Tracheophyta</taxon>
        <taxon>Spermatophyta</taxon>
        <taxon>Magnoliopsida</taxon>
        <taxon>eudicotyledons</taxon>
        <taxon>Gunneridae</taxon>
        <taxon>Pentapetalae</taxon>
        <taxon>rosids</taxon>
        <taxon>fabids</taxon>
        <taxon>Fagales</taxon>
        <taxon>Fagaceae</taxon>
        <taxon>Quercus</taxon>
    </lineage>
</organism>
<dbReference type="InterPro" id="IPR024788">
    <property type="entry name" value="Malectin-like_Carb-bd_dom"/>
</dbReference>
<dbReference type="Proteomes" id="UP000594261">
    <property type="component" value="Chromosome 8"/>
</dbReference>
<keyword evidence="4 13" id="KW-0812">Transmembrane</keyword>
<evidence type="ECO:0000256" key="6">
    <source>
        <dbReference type="ARBA" id="ARBA00022741"/>
    </source>
</evidence>
<dbReference type="EMBL" id="LRBV02000008">
    <property type="status" value="NOT_ANNOTATED_CDS"/>
    <property type="molecule type" value="Genomic_DNA"/>
</dbReference>
<dbReference type="Gene3D" id="3.30.200.20">
    <property type="entry name" value="Phosphorylase Kinase, domain 1"/>
    <property type="match status" value="1"/>
</dbReference>
<dbReference type="KEGG" id="qlo:115957814"/>
<dbReference type="PANTHER" id="PTHR45631">
    <property type="entry name" value="OS07G0107800 PROTEIN-RELATED"/>
    <property type="match status" value="1"/>
</dbReference>
<feature type="transmembrane region" description="Helical" evidence="13">
    <location>
        <begin position="399"/>
        <end position="422"/>
    </location>
</feature>
<reference evidence="16 17" key="1">
    <citation type="journal article" date="2016" name="G3 (Bethesda)">
        <title>First Draft Assembly and Annotation of the Genome of a California Endemic Oak Quercus lobata Nee (Fagaceae).</title>
        <authorList>
            <person name="Sork V.L."/>
            <person name="Fitz-Gibbon S.T."/>
            <person name="Puiu D."/>
            <person name="Crepeau M."/>
            <person name="Gugger P.F."/>
            <person name="Sherman R."/>
            <person name="Stevens K."/>
            <person name="Langley C.H."/>
            <person name="Pellegrini M."/>
            <person name="Salzberg S.L."/>
        </authorList>
    </citation>
    <scope>NUCLEOTIDE SEQUENCE [LARGE SCALE GENOMIC DNA]</scope>
    <source>
        <strain evidence="16 17">cv. SW786</strain>
    </source>
</reference>
<evidence type="ECO:0000256" key="9">
    <source>
        <dbReference type="ARBA" id="ARBA00022989"/>
    </source>
</evidence>
<dbReference type="SMART" id="SM00220">
    <property type="entry name" value="S_TKc"/>
    <property type="match status" value="1"/>
</dbReference>
<dbReference type="InterPro" id="IPR011009">
    <property type="entry name" value="Kinase-like_dom_sf"/>
</dbReference>
<name>A0A7N2MEQ0_QUELO</name>
<keyword evidence="3" id="KW-0808">Transferase</keyword>
<gene>
    <name evidence="16" type="primary">LOC115957814</name>
</gene>
<evidence type="ECO:0000256" key="5">
    <source>
        <dbReference type="ARBA" id="ARBA00022729"/>
    </source>
</evidence>
<evidence type="ECO:0000256" key="2">
    <source>
        <dbReference type="ARBA" id="ARBA00022527"/>
    </source>
</evidence>
<evidence type="ECO:0000256" key="4">
    <source>
        <dbReference type="ARBA" id="ARBA00022692"/>
    </source>
</evidence>
<dbReference type="FunFam" id="2.60.120.430:FF:000005">
    <property type="entry name" value="Putative receptor-like protein kinase"/>
    <property type="match status" value="1"/>
</dbReference>
<evidence type="ECO:0000256" key="11">
    <source>
        <dbReference type="ARBA" id="ARBA00023180"/>
    </source>
</evidence>
<keyword evidence="7" id="KW-0418">Kinase</keyword>
<evidence type="ECO:0000313" key="16">
    <source>
        <dbReference type="EnsemblPlants" id="QL08p061649:mrna:CDS:2"/>
    </source>
</evidence>
<keyword evidence="9 13" id="KW-1133">Transmembrane helix</keyword>
<keyword evidence="6 12" id="KW-0547">Nucleotide-binding</keyword>
<proteinExistence type="predicted"/>
<dbReference type="InterPro" id="IPR001245">
    <property type="entry name" value="Ser-Thr/Tyr_kinase_cat_dom"/>
</dbReference>
<dbReference type="GO" id="GO:0016020">
    <property type="term" value="C:membrane"/>
    <property type="evidence" value="ECO:0007669"/>
    <property type="project" value="UniProtKB-SubCell"/>
</dbReference>
<evidence type="ECO:0000256" key="3">
    <source>
        <dbReference type="ARBA" id="ARBA00022679"/>
    </source>
</evidence>
<protein>
    <recommendedName>
        <fullName evidence="15">Protein kinase domain-containing protein</fullName>
    </recommendedName>
</protein>
<dbReference type="CDD" id="cd14066">
    <property type="entry name" value="STKc_IRAK"/>
    <property type="match status" value="1"/>
</dbReference>
<dbReference type="EnsemblPlants" id="QL08p061649:mrna">
    <property type="protein sequence ID" value="QL08p061649:mrna:CDS:2"/>
    <property type="gene ID" value="QL08p061649"/>
</dbReference>
<dbReference type="InterPro" id="IPR000719">
    <property type="entry name" value="Prot_kinase_dom"/>
</dbReference>
<evidence type="ECO:0000256" key="7">
    <source>
        <dbReference type="ARBA" id="ARBA00022777"/>
    </source>
</evidence>
<keyword evidence="2" id="KW-0723">Serine/threonine-protein kinase</keyword>
<dbReference type="PROSITE" id="PS50011">
    <property type="entry name" value="PROTEIN_KINASE_DOM"/>
    <property type="match status" value="1"/>
</dbReference>
<keyword evidence="10 13" id="KW-0472">Membrane</keyword>
<dbReference type="Pfam" id="PF12819">
    <property type="entry name" value="Malectin_like"/>
    <property type="match status" value="1"/>
</dbReference>
<feature type="binding site" evidence="12">
    <location>
        <position position="500"/>
    </location>
    <ligand>
        <name>ATP</name>
        <dbReference type="ChEBI" id="CHEBI:30616"/>
    </ligand>
</feature>
<dbReference type="Gene3D" id="1.10.510.10">
    <property type="entry name" value="Transferase(Phosphotransferase) domain 1"/>
    <property type="match status" value="1"/>
</dbReference>
<keyword evidence="17" id="KW-1185">Reference proteome</keyword>
<evidence type="ECO:0000259" key="15">
    <source>
        <dbReference type="PROSITE" id="PS50011"/>
    </source>
</evidence>
<dbReference type="GeneID" id="115957814"/>
<dbReference type="InterPro" id="IPR008271">
    <property type="entry name" value="Ser/Thr_kinase_AS"/>
</dbReference>
<accession>A0A7N2MEQ0</accession>
<feature type="signal peptide" evidence="14">
    <location>
        <begin position="1"/>
        <end position="23"/>
    </location>
</feature>
<evidence type="ECO:0000256" key="1">
    <source>
        <dbReference type="ARBA" id="ARBA00004479"/>
    </source>
</evidence>
<evidence type="ECO:0000256" key="13">
    <source>
        <dbReference type="SAM" id="Phobius"/>
    </source>
</evidence>
<dbReference type="FunFam" id="2.60.120.430:FF:000013">
    <property type="entry name" value="Putative receptor-like protein kinase"/>
    <property type="match status" value="1"/>
</dbReference>
<dbReference type="OMA" id="DETWLIG"/>
<dbReference type="Pfam" id="PF07714">
    <property type="entry name" value="PK_Tyr_Ser-Thr"/>
    <property type="match status" value="1"/>
</dbReference>
<keyword evidence="11" id="KW-0325">Glycoprotein</keyword>
<dbReference type="PROSITE" id="PS00107">
    <property type="entry name" value="PROTEIN_KINASE_ATP"/>
    <property type="match status" value="1"/>
</dbReference>
<dbReference type="AlphaFoldDB" id="A0A7N2MEQ0"/>
<evidence type="ECO:0000256" key="10">
    <source>
        <dbReference type="ARBA" id="ARBA00023136"/>
    </source>
</evidence>
<dbReference type="Gene3D" id="2.60.120.430">
    <property type="entry name" value="Galactose-binding lectin"/>
    <property type="match status" value="2"/>
</dbReference>
<dbReference type="Gramene" id="QL08p061649:mrna">
    <property type="protein sequence ID" value="QL08p061649:mrna:CDS:2"/>
    <property type="gene ID" value="QL08p061649"/>
</dbReference>
<keyword evidence="8 12" id="KW-0067">ATP-binding</keyword>
<evidence type="ECO:0000256" key="12">
    <source>
        <dbReference type="PROSITE-ProRule" id="PRU10141"/>
    </source>
</evidence>
<sequence length="825" mass="92113">MEKFHLFPLFLLYFLSLLLFSSAYTLQNKYFINCGSKTDVTVNGRNFVGDSNSSSLSFSVGPSSTVSDANSSTNNSLYQTARIFTNPSFYEFDIIDKGTYYVRIHFFPFVSGRTNLADALFDVSASDFYLLSNFALLNNSNSPVIEEFLLTINGSKFSIHFTPHKNSFAFVSAIEVFLAPPNFTTDGFPHVTPMGDNGSYDGIASQVFHTIHRVNVGGPQTNDTLWRNWIPDDEYLLSAGYAKTCATYNGTLIYDVLGGNNYSAPDLVYKTCKELNPTDNMGSNSSNISWQFGVSKRSRHMVRLHFCDIISKDPYFLKFNLYIYSNFSQEINPYDETVKVAAPFYWDFVVDSDDSGYMNISVGPREDSITKTAYLNGVEIMEFIKESDFVHIPGDQKKLIFVVVGTVCGVTFVFILVVLFLLKRMRAKHVDGVGSKPEVHLGKGSTNASLVRNLNLKLKMPLLEVQGATHNFDSKRLVGEGGFGKVYEGSLQNGMKVAVKRSDSKHGQGLPEFKTEILVLSRIRHRHLVSLIGYCDEGSEMILVYEFMEKGSLREHLYDSNENSSQRSAKRPTLTWKQRLEICIGAAKGLHYLHTCLHGGIIHRDVKSTNILLNEHYVAKVADFGLSRSGPDDPEHFSVGIKGSFGYVDPEYFRSFQFTDKSDVYSFGVVLLEVLCARPAIIDSPKREEVNLAEWGMLWQKKGGQLEKIMDPLLVGDINPDSLRKFGETAVGCLKENGAERPTMLDVLWDLEYALQLQKTAVQGVPNGDSTTNAILELHLTQNLGLLPEIILDEGGVECNVEPLRVDNGSDINGVFSQIEIDGAR</sequence>
<dbReference type="OrthoDB" id="1928639at2759"/>
<feature type="domain" description="Protein kinase" evidence="15">
    <location>
        <begin position="472"/>
        <end position="754"/>
    </location>
</feature>
<keyword evidence="5 14" id="KW-0732">Signal</keyword>